<dbReference type="SUPFAM" id="SSF47473">
    <property type="entry name" value="EF-hand"/>
    <property type="match status" value="1"/>
</dbReference>
<evidence type="ECO:0000256" key="2">
    <source>
        <dbReference type="ARBA" id="ARBA00008294"/>
    </source>
</evidence>
<reference evidence="11" key="2">
    <citation type="submission" date="2019-06" db="EMBL/GenBank/DDBJ databases">
        <title>Genomics analysis of Aphanomyces spp. identifies a new class of oomycete effector associated with host adaptation.</title>
        <authorList>
            <person name="Gaulin E."/>
        </authorList>
    </citation>
    <scope>NUCLEOTIDE SEQUENCE</scope>
    <source>
        <strain evidence="11">CBS 578.67</strain>
    </source>
</reference>
<feature type="compositionally biased region" description="Polar residues" evidence="9">
    <location>
        <begin position="22"/>
        <end position="34"/>
    </location>
</feature>
<dbReference type="SMART" id="SM00156">
    <property type="entry name" value="PP2Ac"/>
    <property type="match status" value="1"/>
</dbReference>
<dbReference type="Pfam" id="PF13499">
    <property type="entry name" value="EF-hand_7"/>
    <property type="match status" value="1"/>
</dbReference>
<dbReference type="Proteomes" id="UP000332933">
    <property type="component" value="Unassembled WGS sequence"/>
</dbReference>
<sequence length="715" mass="80784">MGNKTSSLKGAVKTSKRGASTGGQARSLSSASNDEPQKGECAVEEPAPPKSPSSETETTSTVGDDETNAQWKLFNDLENREEAEMFELSSFLRALHDHMPSNESDYGELGPPPPSDSLRVQHHISWHAAASIDITDMYEGIRLNDPLTKEDAHNLVESFKHGQKLHRSYVMHILTAALEVLQHKPNVSQLTIAPAPHMTVVGDLHGQLDDLLLIFRENGLPSPENPYLFNGDIVDRGTRSIECALIIFTFAVVYPNSVHINRGNHEDKSITEVFGFMKECLLKYDNDVYNMFCVVFKWIPIATILDKRILILHGGIPRDASTKLDELMALPRQLYDLSMYRKKGETKESRKMFKSMRVVKDILWSDPHTANGWKENARGAGINYGPDHVYKYMVKNRLELIIRSHECAPKGFDWPFGAKGMLVTLFSASNYCGVANNMGCFMRIPQTGKPSFFQYMATTSECDLVATNLEGLFEVIVTHRDDLLRQFEKLDTDKSSTIGVAQWEQVMQDELQMKLNWASIRPLLTSVEANQTINYVNFLNRYQTRGTTVSSNDDPDAAAPPQEEMTVDRRDMFNNMYRYRKRLQALFQVFDRDGNGTINLEEFKAGIEILNQHLPPNMKPFTHPEELMRSLDFTHDNEININEFMECFRIHANLTVQAKWRRARTKLRALQALGMLKVVVDAPVIMASDVHLDVDADAASSVAPSDDEDDDDDEA</sequence>
<evidence type="ECO:0000256" key="9">
    <source>
        <dbReference type="SAM" id="MobiDB-lite"/>
    </source>
</evidence>
<dbReference type="SMART" id="SM00054">
    <property type="entry name" value="EFh"/>
    <property type="match status" value="3"/>
</dbReference>
<dbReference type="InterPro" id="IPR029052">
    <property type="entry name" value="Metallo-depent_PP-like"/>
</dbReference>
<dbReference type="EMBL" id="CAADRA010006167">
    <property type="protein sequence ID" value="VFT94125.1"/>
    <property type="molecule type" value="Genomic_DNA"/>
</dbReference>
<dbReference type="GO" id="GO:0004722">
    <property type="term" value="F:protein serine/threonine phosphatase activity"/>
    <property type="evidence" value="ECO:0007669"/>
    <property type="project" value="UniProtKB-EC"/>
</dbReference>
<feature type="region of interest" description="Disordered" evidence="9">
    <location>
        <begin position="1"/>
        <end position="69"/>
    </location>
</feature>
<evidence type="ECO:0000259" key="10">
    <source>
        <dbReference type="PROSITE" id="PS50222"/>
    </source>
</evidence>
<dbReference type="PROSITE" id="PS50222">
    <property type="entry name" value="EF_HAND_2"/>
    <property type="match status" value="2"/>
</dbReference>
<keyword evidence="5 8" id="KW-0378">Hydrolase</keyword>
<dbReference type="EC" id="3.1.3.16" evidence="8"/>
<evidence type="ECO:0000256" key="5">
    <source>
        <dbReference type="ARBA" id="ARBA00022801"/>
    </source>
</evidence>
<dbReference type="PROSITE" id="PS00018">
    <property type="entry name" value="EF_HAND_1"/>
    <property type="match status" value="1"/>
</dbReference>
<evidence type="ECO:0000256" key="8">
    <source>
        <dbReference type="RuleBase" id="RU004273"/>
    </source>
</evidence>
<dbReference type="PANTHER" id="PTHR45668:SF5">
    <property type="entry name" value="SERINE_THREONINE-PROTEIN PHOSPHATASE 5"/>
    <property type="match status" value="1"/>
</dbReference>
<comment type="similarity">
    <text evidence="2 8">Belongs to the PPP phosphatase family.</text>
</comment>
<keyword evidence="13" id="KW-1185">Reference proteome</keyword>
<evidence type="ECO:0000256" key="7">
    <source>
        <dbReference type="ARBA" id="ARBA00023211"/>
    </source>
</evidence>
<evidence type="ECO:0000313" key="13">
    <source>
        <dbReference type="Proteomes" id="UP000332933"/>
    </source>
</evidence>
<gene>
    <name evidence="12" type="primary">Aste57867_17369</name>
    <name evidence="11" type="ORF">As57867_017309</name>
    <name evidence="12" type="ORF">ASTE57867_17369</name>
</gene>
<evidence type="ECO:0000256" key="4">
    <source>
        <dbReference type="ARBA" id="ARBA00022737"/>
    </source>
</evidence>
<dbReference type="CDD" id="cd00051">
    <property type="entry name" value="EFh"/>
    <property type="match status" value="1"/>
</dbReference>
<evidence type="ECO:0000256" key="3">
    <source>
        <dbReference type="ARBA" id="ARBA00022723"/>
    </source>
</evidence>
<dbReference type="InterPro" id="IPR002048">
    <property type="entry name" value="EF_hand_dom"/>
</dbReference>
<evidence type="ECO:0000256" key="6">
    <source>
        <dbReference type="ARBA" id="ARBA00022837"/>
    </source>
</evidence>
<dbReference type="PRINTS" id="PR00114">
    <property type="entry name" value="STPHPHTASE"/>
</dbReference>
<dbReference type="EMBL" id="VJMH01006146">
    <property type="protein sequence ID" value="KAF0691373.1"/>
    <property type="molecule type" value="Genomic_DNA"/>
</dbReference>
<evidence type="ECO:0000313" key="11">
    <source>
        <dbReference type="EMBL" id="KAF0691373.1"/>
    </source>
</evidence>
<dbReference type="InterPro" id="IPR006186">
    <property type="entry name" value="Ser/Thr-sp_prot-phosphatase"/>
</dbReference>
<dbReference type="PANTHER" id="PTHR45668">
    <property type="entry name" value="SERINE/THREONINE-PROTEIN PHOSPHATASE 5-RELATED"/>
    <property type="match status" value="1"/>
</dbReference>
<comment type="cofactor">
    <cofactor evidence="1">
        <name>Mn(2+)</name>
        <dbReference type="ChEBI" id="CHEBI:29035"/>
    </cofactor>
</comment>
<dbReference type="AlphaFoldDB" id="A0A485L7M5"/>
<keyword evidence="4" id="KW-0677">Repeat</keyword>
<dbReference type="PROSITE" id="PS00125">
    <property type="entry name" value="SER_THR_PHOSPHATASE"/>
    <property type="match status" value="1"/>
</dbReference>
<keyword evidence="3" id="KW-0479">Metal-binding</keyword>
<keyword evidence="7" id="KW-0464">Manganese</keyword>
<evidence type="ECO:0000313" key="12">
    <source>
        <dbReference type="EMBL" id="VFT94125.1"/>
    </source>
</evidence>
<dbReference type="SUPFAM" id="SSF56300">
    <property type="entry name" value="Metallo-dependent phosphatases"/>
    <property type="match status" value="1"/>
</dbReference>
<dbReference type="OrthoDB" id="442428at2759"/>
<dbReference type="GO" id="GO:0005509">
    <property type="term" value="F:calcium ion binding"/>
    <property type="evidence" value="ECO:0007669"/>
    <property type="project" value="InterPro"/>
</dbReference>
<dbReference type="Gene3D" id="3.60.21.10">
    <property type="match status" value="1"/>
</dbReference>
<dbReference type="InterPro" id="IPR013235">
    <property type="entry name" value="PPP_dom"/>
</dbReference>
<comment type="catalytic activity">
    <reaction evidence="8">
        <text>O-phospho-L-threonyl-[protein] + H2O = L-threonyl-[protein] + phosphate</text>
        <dbReference type="Rhea" id="RHEA:47004"/>
        <dbReference type="Rhea" id="RHEA-COMP:11060"/>
        <dbReference type="Rhea" id="RHEA-COMP:11605"/>
        <dbReference type="ChEBI" id="CHEBI:15377"/>
        <dbReference type="ChEBI" id="CHEBI:30013"/>
        <dbReference type="ChEBI" id="CHEBI:43474"/>
        <dbReference type="ChEBI" id="CHEBI:61977"/>
        <dbReference type="EC" id="3.1.3.16"/>
    </reaction>
</comment>
<dbReference type="InterPro" id="IPR051134">
    <property type="entry name" value="PPP_phosphatase"/>
</dbReference>
<dbReference type="Pfam" id="PF00149">
    <property type="entry name" value="Metallophos"/>
    <property type="match status" value="1"/>
</dbReference>
<organism evidence="12 13">
    <name type="scientific">Aphanomyces stellatus</name>
    <dbReference type="NCBI Taxonomy" id="120398"/>
    <lineage>
        <taxon>Eukaryota</taxon>
        <taxon>Sar</taxon>
        <taxon>Stramenopiles</taxon>
        <taxon>Oomycota</taxon>
        <taxon>Saprolegniomycetes</taxon>
        <taxon>Saprolegniales</taxon>
        <taxon>Verrucalvaceae</taxon>
        <taxon>Aphanomyces</taxon>
    </lineage>
</organism>
<feature type="domain" description="EF-hand" evidence="10">
    <location>
        <begin position="578"/>
        <end position="613"/>
    </location>
</feature>
<dbReference type="Pfam" id="PF08321">
    <property type="entry name" value="PPP5"/>
    <property type="match status" value="1"/>
</dbReference>
<dbReference type="InterPro" id="IPR004843">
    <property type="entry name" value="Calcineurin-like_PHP"/>
</dbReference>
<keyword evidence="6" id="KW-0106">Calcium</keyword>
<protein>
    <recommendedName>
        <fullName evidence="8">Serine/threonine-protein phosphatase</fullName>
        <ecNumber evidence="8">3.1.3.16</ecNumber>
    </recommendedName>
</protein>
<proteinExistence type="inferred from homology"/>
<dbReference type="InterPro" id="IPR011992">
    <property type="entry name" value="EF-hand-dom_pair"/>
</dbReference>
<evidence type="ECO:0000256" key="1">
    <source>
        <dbReference type="ARBA" id="ARBA00001936"/>
    </source>
</evidence>
<feature type="compositionally biased region" description="Low complexity" evidence="9">
    <location>
        <begin position="52"/>
        <end position="61"/>
    </location>
</feature>
<reference evidence="12 13" key="1">
    <citation type="submission" date="2019-03" db="EMBL/GenBank/DDBJ databases">
        <authorList>
            <person name="Gaulin E."/>
            <person name="Dumas B."/>
        </authorList>
    </citation>
    <scope>NUCLEOTIDE SEQUENCE [LARGE SCALE GENOMIC DNA]</scope>
    <source>
        <strain evidence="12">CBS 568.67</strain>
    </source>
</reference>
<dbReference type="InterPro" id="IPR018247">
    <property type="entry name" value="EF_Hand_1_Ca_BS"/>
</dbReference>
<dbReference type="Gene3D" id="1.10.238.10">
    <property type="entry name" value="EF-hand"/>
    <property type="match status" value="1"/>
</dbReference>
<feature type="domain" description="EF-hand" evidence="10">
    <location>
        <begin position="478"/>
        <end position="513"/>
    </location>
</feature>
<accession>A0A485L7M5</accession>
<name>A0A485L7M5_9STRA</name>